<gene>
    <name evidence="6" type="ORF">LCOR_00534.1</name>
</gene>
<dbReference type="InterPro" id="IPR036013">
    <property type="entry name" value="Band_7/SPFH_dom_sf"/>
</dbReference>
<dbReference type="SMART" id="SM00244">
    <property type="entry name" value="PHB"/>
    <property type="match status" value="1"/>
</dbReference>
<sequence>MQAFQRSRVAIHSIRGNSFALQTHQVQKAISTAVLVRATRSYSGYGYNNDYDTYGAPSQFGSGSGWGGLERKTLPRNTIIKFVPQQEAWIVERMGKFHRMLEPGLNVLMPIIDRIKYVKSLKETAIEVPSQSAITQDNVTLELDGVLYYRIVDPFKASYGVEDAEFAITQLAQTTMRAEIGQMTLDRTLAERAHLNSNIVDAINSASDDWGIRCLRYEIRDIHPPAKVVESMHQQVSAERTKRAQILESEGARQAAINVAEGRKQATILASEAEKSEQINKASGEAEAILLRAQASAKGIEKVALAIGQMNGKDAVSMTVAEKYVDAFGRMAKEGTTMIVPASANDAASMVAQALSIYNSINKPRNASSNTTPPSAHSEPSIKDEMTQDLVKAAEKESTFKEPTESS</sequence>
<reference evidence="6" key="1">
    <citation type="submission" date="2013-08" db="EMBL/GenBank/DDBJ databases">
        <title>Gene expansion shapes genome architecture in the human pathogen Lichtheimia corymbifera: an evolutionary genomics analysis in the ancient terrestrial Mucorales (Mucoromycotina).</title>
        <authorList>
            <person name="Schwartze V.U."/>
            <person name="Winter S."/>
            <person name="Shelest E."/>
            <person name="Marcet-Houben M."/>
            <person name="Horn F."/>
            <person name="Wehner S."/>
            <person name="Hoffmann K."/>
            <person name="Riege K."/>
            <person name="Sammeth M."/>
            <person name="Nowrousian M."/>
            <person name="Valiante V."/>
            <person name="Linde J."/>
            <person name="Jacobsen I.D."/>
            <person name="Marz M."/>
            <person name="Brakhage A.A."/>
            <person name="Gabaldon T."/>
            <person name="Bocker S."/>
            <person name="Voigt K."/>
        </authorList>
    </citation>
    <scope>NUCLEOTIDE SEQUENCE [LARGE SCALE GENOMIC DNA]</scope>
    <source>
        <strain evidence="6">FSU 9682</strain>
    </source>
</reference>
<dbReference type="OrthoDB" id="434619at2759"/>
<dbReference type="GO" id="GO:0016020">
    <property type="term" value="C:membrane"/>
    <property type="evidence" value="ECO:0007669"/>
    <property type="project" value="InterPro"/>
</dbReference>
<evidence type="ECO:0000259" key="5">
    <source>
        <dbReference type="SMART" id="SM00244"/>
    </source>
</evidence>
<dbReference type="InterPro" id="IPR001107">
    <property type="entry name" value="Band_7"/>
</dbReference>
<keyword evidence="7" id="KW-1185">Reference proteome</keyword>
<dbReference type="SUPFAM" id="SSF117892">
    <property type="entry name" value="Band 7/SPFH domain"/>
    <property type="match status" value="1"/>
</dbReference>
<dbReference type="STRING" id="1263082.A0A068RF15"/>
<evidence type="ECO:0000256" key="4">
    <source>
        <dbReference type="SAM" id="MobiDB-lite"/>
    </source>
</evidence>
<name>A0A068RF15_9FUNG</name>
<feature type="compositionally biased region" description="Polar residues" evidence="4">
    <location>
        <begin position="362"/>
        <end position="375"/>
    </location>
</feature>
<evidence type="ECO:0000313" key="6">
    <source>
        <dbReference type="EMBL" id="CDH48763.1"/>
    </source>
</evidence>
<accession>A0A068RF15</accession>
<comment type="caution">
    <text evidence="6">The sequence shown here is derived from an EMBL/GenBank/DDBJ whole genome shotgun (WGS) entry which is preliminary data.</text>
</comment>
<dbReference type="Pfam" id="PF01145">
    <property type="entry name" value="Band_7"/>
    <property type="match status" value="1"/>
</dbReference>
<dbReference type="FunFam" id="3.30.479.30:FF:000008">
    <property type="entry name" value="Stomatin-like protein 2, mitochondrial"/>
    <property type="match status" value="1"/>
</dbReference>
<dbReference type="VEuPathDB" id="FungiDB:LCOR_00534.1"/>
<evidence type="ECO:0000313" key="7">
    <source>
        <dbReference type="Proteomes" id="UP000027586"/>
    </source>
</evidence>
<dbReference type="Proteomes" id="UP000027586">
    <property type="component" value="Unassembled WGS sequence"/>
</dbReference>
<evidence type="ECO:0000256" key="1">
    <source>
        <dbReference type="ARBA" id="ARBA00004173"/>
    </source>
</evidence>
<comment type="subcellular location">
    <subcellularLocation>
        <location evidence="1">Mitochondrion</location>
    </subcellularLocation>
</comment>
<dbReference type="PANTHER" id="PTHR43327:SF10">
    <property type="entry name" value="STOMATIN-LIKE PROTEIN 2, MITOCHONDRIAL"/>
    <property type="match status" value="1"/>
</dbReference>
<dbReference type="CDD" id="cd08829">
    <property type="entry name" value="SPFH_paraslipin"/>
    <property type="match status" value="1"/>
</dbReference>
<dbReference type="Gene3D" id="3.30.479.30">
    <property type="entry name" value="Band 7 domain"/>
    <property type="match status" value="1"/>
</dbReference>
<dbReference type="PANTHER" id="PTHR43327">
    <property type="entry name" value="STOMATIN-LIKE PROTEIN 2, MITOCHONDRIAL"/>
    <property type="match status" value="1"/>
</dbReference>
<feature type="compositionally biased region" description="Basic and acidic residues" evidence="4">
    <location>
        <begin position="380"/>
        <end position="407"/>
    </location>
</feature>
<dbReference type="InterPro" id="IPR032435">
    <property type="entry name" value="STML2-like_C"/>
</dbReference>
<protein>
    <submittedName>
        <fullName evidence="6">Stomatin family protein</fullName>
    </submittedName>
</protein>
<feature type="region of interest" description="Disordered" evidence="4">
    <location>
        <begin position="362"/>
        <end position="407"/>
    </location>
</feature>
<feature type="domain" description="Band 7" evidence="5">
    <location>
        <begin position="78"/>
        <end position="236"/>
    </location>
</feature>
<evidence type="ECO:0000256" key="3">
    <source>
        <dbReference type="ARBA" id="ARBA00023128"/>
    </source>
</evidence>
<dbReference type="PRINTS" id="PR00721">
    <property type="entry name" value="STOMATIN"/>
</dbReference>
<dbReference type="InterPro" id="IPR001972">
    <property type="entry name" value="Stomatin_HflK_fam"/>
</dbReference>
<proteinExistence type="inferred from homology"/>
<dbReference type="GO" id="GO:0005739">
    <property type="term" value="C:mitochondrion"/>
    <property type="evidence" value="ECO:0007669"/>
    <property type="project" value="UniProtKB-SubCell"/>
</dbReference>
<dbReference type="EMBL" id="CBTN010000002">
    <property type="protein sequence ID" value="CDH48763.1"/>
    <property type="molecule type" value="Genomic_DNA"/>
</dbReference>
<dbReference type="AlphaFoldDB" id="A0A068RF15"/>
<comment type="similarity">
    <text evidence="2">Belongs to the band 7/mec-2 family.</text>
</comment>
<keyword evidence="3" id="KW-0496">Mitochondrion</keyword>
<dbReference type="InterPro" id="IPR050710">
    <property type="entry name" value="Band7/mec-2_domain"/>
</dbReference>
<dbReference type="Pfam" id="PF16200">
    <property type="entry name" value="Band_7_C"/>
    <property type="match status" value="1"/>
</dbReference>
<evidence type="ECO:0000256" key="2">
    <source>
        <dbReference type="ARBA" id="ARBA00008164"/>
    </source>
</evidence>
<dbReference type="GO" id="GO:0007005">
    <property type="term" value="P:mitochondrion organization"/>
    <property type="evidence" value="ECO:0007669"/>
    <property type="project" value="TreeGrafter"/>
</dbReference>
<organism evidence="6 7">
    <name type="scientific">Lichtheimia corymbifera JMRC:FSU:9682</name>
    <dbReference type="NCBI Taxonomy" id="1263082"/>
    <lineage>
        <taxon>Eukaryota</taxon>
        <taxon>Fungi</taxon>
        <taxon>Fungi incertae sedis</taxon>
        <taxon>Mucoromycota</taxon>
        <taxon>Mucoromycotina</taxon>
        <taxon>Mucoromycetes</taxon>
        <taxon>Mucorales</taxon>
        <taxon>Lichtheimiaceae</taxon>
        <taxon>Lichtheimia</taxon>
    </lineage>
</organism>